<dbReference type="Pfam" id="PF00353">
    <property type="entry name" value="HemolysinCabind"/>
    <property type="match status" value="3"/>
</dbReference>
<dbReference type="InterPro" id="IPR011049">
    <property type="entry name" value="Serralysin-like_metalloprot_C"/>
</dbReference>
<dbReference type="InterPro" id="IPR050557">
    <property type="entry name" value="RTX_toxin/Mannuronan_C5-epim"/>
</dbReference>
<evidence type="ECO:0000313" key="4">
    <source>
        <dbReference type="EMBL" id="SDS18411.1"/>
    </source>
</evidence>
<evidence type="ECO:0000256" key="3">
    <source>
        <dbReference type="ARBA" id="ARBA00022837"/>
    </source>
</evidence>
<proteinExistence type="predicted"/>
<dbReference type="PROSITE" id="PS00330">
    <property type="entry name" value="HEMOLYSIN_CALCIUM"/>
    <property type="match status" value="2"/>
</dbReference>
<comment type="subcellular location">
    <subcellularLocation>
        <location evidence="1">Secreted</location>
    </subcellularLocation>
</comment>
<dbReference type="InterPro" id="IPR001343">
    <property type="entry name" value="Hemolysn_Ca-bd"/>
</dbReference>
<keyword evidence="3" id="KW-0106">Calcium</keyword>
<organism evidence="4 5">
    <name type="scientific">Pseudomonas oryzae</name>
    <dbReference type="NCBI Taxonomy" id="1392877"/>
    <lineage>
        <taxon>Bacteria</taxon>
        <taxon>Pseudomonadati</taxon>
        <taxon>Pseudomonadota</taxon>
        <taxon>Gammaproteobacteria</taxon>
        <taxon>Pseudomonadales</taxon>
        <taxon>Pseudomonadaceae</taxon>
        <taxon>Pseudomonas</taxon>
    </lineage>
</organism>
<dbReference type="GO" id="GO:0005509">
    <property type="term" value="F:calcium ion binding"/>
    <property type="evidence" value="ECO:0007669"/>
    <property type="project" value="InterPro"/>
</dbReference>
<evidence type="ECO:0000256" key="1">
    <source>
        <dbReference type="ARBA" id="ARBA00004613"/>
    </source>
</evidence>
<reference evidence="5" key="1">
    <citation type="submission" date="2016-10" db="EMBL/GenBank/DDBJ databases">
        <authorList>
            <person name="Varghese N."/>
            <person name="Submissions S."/>
        </authorList>
    </citation>
    <scope>NUCLEOTIDE SEQUENCE [LARGE SCALE GENOMIC DNA]</scope>
    <source>
        <strain evidence="5">KCTC 32247</strain>
    </source>
</reference>
<evidence type="ECO:0000313" key="5">
    <source>
        <dbReference type="Proteomes" id="UP000243359"/>
    </source>
</evidence>
<gene>
    <name evidence="4" type="ORF">SAMN05216221_1247</name>
</gene>
<dbReference type="PANTHER" id="PTHR38340">
    <property type="entry name" value="S-LAYER PROTEIN"/>
    <property type="match status" value="1"/>
</dbReference>
<dbReference type="SUPFAM" id="SSF51120">
    <property type="entry name" value="beta-Roll"/>
    <property type="match status" value="2"/>
</dbReference>
<protein>
    <submittedName>
        <fullName evidence="4">Hemolysin-type calcium-binding repeat-containing protein</fullName>
    </submittedName>
</protein>
<sequence>MASFIYGQKRINTYTTGDQLAQKMTPLADGGYLLVWTSVGQYQQADIFGQRYDASENKVGSEFRANHATAAGNQVDPSVTLLTSGSYVVSWFDTVSDDALLQRYSSSGARLGSEIRIFDAESPTISAMVDGGFVAVWERESVFTGYNLYAQRFDANGVKLGGEVLVNTTVLGDQVSGEAVGLAGGGYVIVWEASRQDGSGWGVYSQRFSASGSKLGVETRVNTSIVGDQDEPAVAALENGGYVVAWQGLDSSQTGIFVQRFDSNGSKLGGQVRVNSVTSYDQVDPSVAALSGGGFVVSWTSEYQDGDGYGIYAQRYDANGNRLGSEFRVNSQTIGDQSDSVVAALADGGYVISWTHSLGGGQTDIYSQRYDANAFKLAGINGDDAANTLVWDGVNSVIINGYAGNDVLKGNSGNDHLNAGSGNDILDGRAGNDRMTGGDGSDIYYVDSLGDVVVETNALAGTGGVDTVYSSLSGYQLGANVENGRILSSGSASLTGNSLNNVLYSGAGNNVLNGSTGTDTVSYAYAGSAVSVHLAVSTAQETGGAGIDTLISIENLNGSNFNDRLTGSGGNNLLNGASGNDTLSGGSGNDRLIGGAGRDSLTGGAGNDIFDFNTLGETGLDSTTRDIINDFVRGLDKIDLSTIDANTATATNDAFTAIIGSATPFTMAGQLKVVSGVLYGNTDADAEAEFSIQVTGITSLSSADFVL</sequence>
<dbReference type="PRINTS" id="PR00313">
    <property type="entry name" value="CABNDNGRPT"/>
</dbReference>
<name>A0A1H1Q4G7_9PSED</name>
<dbReference type="AlphaFoldDB" id="A0A1H1Q4G7"/>
<dbReference type="Proteomes" id="UP000243359">
    <property type="component" value="Chromosome I"/>
</dbReference>
<dbReference type="GO" id="GO:0005576">
    <property type="term" value="C:extracellular region"/>
    <property type="evidence" value="ECO:0007669"/>
    <property type="project" value="UniProtKB-SubCell"/>
</dbReference>
<dbReference type="InterPro" id="IPR018511">
    <property type="entry name" value="Hemolysin-typ_Ca-bd_CS"/>
</dbReference>
<keyword evidence="2" id="KW-0964">Secreted</keyword>
<dbReference type="STRING" id="1392877.SAMN05216221_1247"/>
<dbReference type="EMBL" id="LT629751">
    <property type="protein sequence ID" value="SDS18411.1"/>
    <property type="molecule type" value="Genomic_DNA"/>
</dbReference>
<keyword evidence="5" id="KW-1185">Reference proteome</keyword>
<dbReference type="PANTHER" id="PTHR38340:SF1">
    <property type="entry name" value="S-LAYER PROTEIN"/>
    <property type="match status" value="1"/>
</dbReference>
<dbReference type="Gene3D" id="2.150.10.10">
    <property type="entry name" value="Serralysin-like metalloprotease, C-terminal"/>
    <property type="match status" value="2"/>
</dbReference>
<evidence type="ECO:0000256" key="2">
    <source>
        <dbReference type="ARBA" id="ARBA00022525"/>
    </source>
</evidence>
<accession>A0A1H1Q4G7</accession>